<dbReference type="InterPro" id="IPR029063">
    <property type="entry name" value="SAM-dependent_MTases_sf"/>
</dbReference>
<keyword evidence="5" id="KW-1185">Reference proteome</keyword>
<dbReference type="STRING" id="1206085.SAMN05443575_2362"/>
<dbReference type="PANTHER" id="PTHR44942">
    <property type="entry name" value="METHYLTRANSF_11 DOMAIN-CONTAINING PROTEIN"/>
    <property type="match status" value="1"/>
</dbReference>
<evidence type="ECO:0000313" key="5">
    <source>
        <dbReference type="Proteomes" id="UP000186132"/>
    </source>
</evidence>
<organism evidence="4 5">
    <name type="scientific">Jatrophihabitans endophyticus</name>
    <dbReference type="NCBI Taxonomy" id="1206085"/>
    <lineage>
        <taxon>Bacteria</taxon>
        <taxon>Bacillati</taxon>
        <taxon>Actinomycetota</taxon>
        <taxon>Actinomycetes</taxon>
        <taxon>Jatrophihabitantales</taxon>
        <taxon>Jatrophihabitantaceae</taxon>
        <taxon>Jatrophihabitans</taxon>
    </lineage>
</organism>
<name>A0A1M5L611_9ACTN</name>
<proteinExistence type="predicted"/>
<protein>
    <submittedName>
        <fullName evidence="4">Ubiquinone/menaquinone biosynthesis C-methylase UbiE</fullName>
    </submittedName>
</protein>
<evidence type="ECO:0000259" key="3">
    <source>
        <dbReference type="Pfam" id="PF13649"/>
    </source>
</evidence>
<keyword evidence="4" id="KW-0830">Ubiquinone</keyword>
<dbReference type="EMBL" id="FQVU01000003">
    <property type="protein sequence ID" value="SHG60431.1"/>
    <property type="molecule type" value="Genomic_DNA"/>
</dbReference>
<sequence length="261" mass="28159">MVDPASGSDRDLHEQRDRAVSFGSVAQLYDRARPTYPDALVRDLLTGDPRDVLDVGCGTGRAALLFAGPGRTVLGVEPDAAMADVARGHGLVVEVAGFEEWDDGGRRFDLLVSGQAWHWVDPEAGAAKARTVLRPGGRVGLFWNMDTMTGDDRAALDAAYETVAPQLMHRNRSYGGKRAPREPVLAALAGAGFAEVAQREYSWQRHYAAEDYVQLVQTFSDHNLLPPPEREALLAAVGDAVTSMGGLDITYECQLITALAP</sequence>
<reference evidence="4 5" key="1">
    <citation type="submission" date="2016-11" db="EMBL/GenBank/DDBJ databases">
        <authorList>
            <person name="Jaros S."/>
            <person name="Januszkiewicz K."/>
            <person name="Wedrychowicz H."/>
        </authorList>
    </citation>
    <scope>NUCLEOTIDE SEQUENCE [LARGE SCALE GENOMIC DNA]</scope>
    <source>
        <strain evidence="4 5">DSM 45627</strain>
    </source>
</reference>
<keyword evidence="2" id="KW-0808">Transferase</keyword>
<feature type="domain" description="Methyltransferase" evidence="3">
    <location>
        <begin position="52"/>
        <end position="137"/>
    </location>
</feature>
<evidence type="ECO:0000256" key="2">
    <source>
        <dbReference type="ARBA" id="ARBA00022679"/>
    </source>
</evidence>
<dbReference type="Pfam" id="PF13649">
    <property type="entry name" value="Methyltransf_25"/>
    <property type="match status" value="1"/>
</dbReference>
<keyword evidence="1 4" id="KW-0489">Methyltransferase</keyword>
<evidence type="ECO:0000256" key="1">
    <source>
        <dbReference type="ARBA" id="ARBA00022603"/>
    </source>
</evidence>
<dbReference type="Gene3D" id="3.40.50.150">
    <property type="entry name" value="Vaccinia Virus protein VP39"/>
    <property type="match status" value="1"/>
</dbReference>
<dbReference type="GO" id="GO:0008757">
    <property type="term" value="F:S-adenosylmethionine-dependent methyltransferase activity"/>
    <property type="evidence" value="ECO:0007669"/>
    <property type="project" value="InterPro"/>
</dbReference>
<evidence type="ECO:0000313" key="4">
    <source>
        <dbReference type="EMBL" id="SHG60431.1"/>
    </source>
</evidence>
<dbReference type="InterPro" id="IPR041698">
    <property type="entry name" value="Methyltransf_25"/>
</dbReference>
<gene>
    <name evidence="4" type="ORF">SAMN05443575_2362</name>
</gene>
<dbReference type="SUPFAM" id="SSF53335">
    <property type="entry name" value="S-adenosyl-L-methionine-dependent methyltransferases"/>
    <property type="match status" value="1"/>
</dbReference>
<accession>A0A1M5L611</accession>
<dbReference type="PANTHER" id="PTHR44942:SF4">
    <property type="entry name" value="METHYLTRANSFERASE TYPE 11 DOMAIN-CONTAINING PROTEIN"/>
    <property type="match status" value="1"/>
</dbReference>
<dbReference type="CDD" id="cd02440">
    <property type="entry name" value="AdoMet_MTases"/>
    <property type="match status" value="1"/>
</dbReference>
<dbReference type="OrthoDB" id="9797252at2"/>
<dbReference type="Proteomes" id="UP000186132">
    <property type="component" value="Unassembled WGS sequence"/>
</dbReference>
<dbReference type="InterPro" id="IPR051052">
    <property type="entry name" value="Diverse_substrate_MTase"/>
</dbReference>
<dbReference type="AlphaFoldDB" id="A0A1M5L611"/>
<dbReference type="GO" id="GO:0032259">
    <property type="term" value="P:methylation"/>
    <property type="evidence" value="ECO:0007669"/>
    <property type="project" value="UniProtKB-KW"/>
</dbReference>
<dbReference type="RefSeq" id="WP_073390401.1">
    <property type="nucleotide sequence ID" value="NZ_FQVU01000003.1"/>
</dbReference>